<proteinExistence type="predicted"/>
<feature type="compositionally biased region" description="Polar residues" evidence="1">
    <location>
        <begin position="29"/>
        <end position="43"/>
    </location>
</feature>
<dbReference type="AlphaFoldDB" id="A0A6A6JVD5"/>
<dbReference type="EMBL" id="ML986485">
    <property type="protein sequence ID" value="KAF2280552.1"/>
    <property type="molecule type" value="Genomic_DNA"/>
</dbReference>
<feature type="compositionally biased region" description="Basic and acidic residues" evidence="1">
    <location>
        <begin position="1"/>
        <end position="28"/>
    </location>
</feature>
<protein>
    <submittedName>
        <fullName evidence="2">Uncharacterized protein</fullName>
    </submittedName>
</protein>
<evidence type="ECO:0000256" key="1">
    <source>
        <dbReference type="SAM" id="MobiDB-lite"/>
    </source>
</evidence>
<reference evidence="2" key="1">
    <citation type="journal article" date="2020" name="Stud. Mycol.">
        <title>101 Dothideomycetes genomes: a test case for predicting lifestyles and emergence of pathogens.</title>
        <authorList>
            <person name="Haridas S."/>
            <person name="Albert R."/>
            <person name="Binder M."/>
            <person name="Bloem J."/>
            <person name="Labutti K."/>
            <person name="Salamov A."/>
            <person name="Andreopoulos B."/>
            <person name="Baker S."/>
            <person name="Barry K."/>
            <person name="Bills G."/>
            <person name="Bluhm B."/>
            <person name="Cannon C."/>
            <person name="Castanera R."/>
            <person name="Culley D."/>
            <person name="Daum C."/>
            <person name="Ezra D."/>
            <person name="Gonzalez J."/>
            <person name="Henrissat B."/>
            <person name="Kuo A."/>
            <person name="Liang C."/>
            <person name="Lipzen A."/>
            <person name="Lutzoni F."/>
            <person name="Magnuson J."/>
            <person name="Mondo S."/>
            <person name="Nolan M."/>
            <person name="Ohm R."/>
            <person name="Pangilinan J."/>
            <person name="Park H.-J."/>
            <person name="Ramirez L."/>
            <person name="Alfaro M."/>
            <person name="Sun H."/>
            <person name="Tritt A."/>
            <person name="Yoshinaga Y."/>
            <person name="Zwiers L.-H."/>
            <person name="Turgeon B."/>
            <person name="Goodwin S."/>
            <person name="Spatafora J."/>
            <person name="Crous P."/>
            <person name="Grigoriev I."/>
        </authorList>
    </citation>
    <scope>NUCLEOTIDE SEQUENCE</scope>
    <source>
        <strain evidence="2">CBS 379.55</strain>
    </source>
</reference>
<gene>
    <name evidence="2" type="ORF">EI97DRAFT_455438</name>
</gene>
<feature type="region of interest" description="Disordered" evidence="1">
    <location>
        <begin position="1"/>
        <end position="53"/>
    </location>
</feature>
<feature type="region of interest" description="Disordered" evidence="1">
    <location>
        <begin position="185"/>
        <end position="331"/>
    </location>
</feature>
<accession>A0A6A6JVD5</accession>
<dbReference type="RefSeq" id="XP_033658090.1">
    <property type="nucleotide sequence ID" value="XM_033800645.1"/>
</dbReference>
<keyword evidence="3" id="KW-1185">Reference proteome</keyword>
<organism evidence="2 3">
    <name type="scientific">Westerdykella ornata</name>
    <dbReference type="NCBI Taxonomy" id="318751"/>
    <lineage>
        <taxon>Eukaryota</taxon>
        <taxon>Fungi</taxon>
        <taxon>Dikarya</taxon>
        <taxon>Ascomycota</taxon>
        <taxon>Pezizomycotina</taxon>
        <taxon>Dothideomycetes</taxon>
        <taxon>Pleosporomycetidae</taxon>
        <taxon>Pleosporales</taxon>
        <taxon>Sporormiaceae</taxon>
        <taxon>Westerdykella</taxon>
    </lineage>
</organism>
<dbReference type="Proteomes" id="UP000800097">
    <property type="component" value="Unassembled WGS sequence"/>
</dbReference>
<name>A0A6A6JVD5_WESOR</name>
<sequence length="331" mass="37455">MSDPRKTSDKKDKGKERERQPNRSRSPDKPSTSPSNPAPQTYQPDLPPPAEECDWNMSDCLNALVLILAPQDDITENRYLSIFDKPLPEGGAMKVALIYRKNYEGTFPRSDWIAECLGAGPSEADAVMDMRRALRTLVGKEKFEEPGGKFLEWRQEIADVGVQERAKEWARNEEIIRWIEAERSRLSQQDGSASADAERNQRMQPESSRSVQRYNPAHATPAQKEGEPEPRTQQPGVMIPVVMRPLSSNPPAPGNFKIIMRPTKDDSRTHTAKDEPEASNKKSDGDRKKLESSTKNDDKDRKKPQASSSKNLKVDKDRKRPKGPREMLKKP</sequence>
<evidence type="ECO:0000313" key="2">
    <source>
        <dbReference type="EMBL" id="KAF2280552.1"/>
    </source>
</evidence>
<feature type="compositionally biased region" description="Basic and acidic residues" evidence="1">
    <location>
        <begin position="262"/>
        <end position="303"/>
    </location>
</feature>
<feature type="compositionally biased region" description="Polar residues" evidence="1">
    <location>
        <begin position="202"/>
        <end position="213"/>
    </location>
</feature>
<feature type="compositionally biased region" description="Basic and acidic residues" evidence="1">
    <location>
        <begin position="312"/>
        <end position="331"/>
    </location>
</feature>
<evidence type="ECO:0000313" key="3">
    <source>
        <dbReference type="Proteomes" id="UP000800097"/>
    </source>
</evidence>
<dbReference type="GeneID" id="54553820"/>